<evidence type="ECO:0000256" key="5">
    <source>
        <dbReference type="ARBA" id="ARBA00023242"/>
    </source>
</evidence>
<feature type="domain" description="BHLH" evidence="7">
    <location>
        <begin position="45"/>
        <end position="94"/>
    </location>
</feature>
<dbReference type="Pfam" id="PF00010">
    <property type="entry name" value="HLH"/>
    <property type="match status" value="1"/>
</dbReference>
<keyword evidence="5" id="KW-0539">Nucleus</keyword>
<dbReference type="PROSITE" id="PS50888">
    <property type="entry name" value="BHLH"/>
    <property type="match status" value="1"/>
</dbReference>
<evidence type="ECO:0000259" key="7">
    <source>
        <dbReference type="PROSITE" id="PS50888"/>
    </source>
</evidence>
<reference evidence="8 9" key="1">
    <citation type="submission" date="2024-03" db="EMBL/GenBank/DDBJ databases">
        <authorList>
            <person name="Gkanogiannis A."/>
            <person name="Becerra Lopez-Lavalle L."/>
        </authorList>
    </citation>
    <scope>NUCLEOTIDE SEQUENCE [LARGE SCALE GENOMIC DNA]</scope>
</reference>
<dbReference type="CDD" id="cd11454">
    <property type="entry name" value="bHLH_AtIND_like"/>
    <property type="match status" value="1"/>
</dbReference>
<dbReference type="Proteomes" id="UP001642487">
    <property type="component" value="Chromosome 4"/>
</dbReference>
<protein>
    <recommendedName>
        <fullName evidence="7">BHLH domain-containing protein</fullName>
    </recommendedName>
</protein>
<proteinExistence type="predicted"/>
<evidence type="ECO:0000313" key="9">
    <source>
        <dbReference type="Proteomes" id="UP001642487"/>
    </source>
</evidence>
<dbReference type="Gene3D" id="4.10.280.10">
    <property type="entry name" value="Helix-loop-helix DNA-binding domain"/>
    <property type="match status" value="1"/>
</dbReference>
<dbReference type="InterPro" id="IPR011598">
    <property type="entry name" value="bHLH_dom"/>
</dbReference>
<keyword evidence="3" id="KW-0238">DNA-binding</keyword>
<dbReference type="PANTHER" id="PTHR45914:SF2">
    <property type="entry name" value="TRANSCRIPTION FACTOR BHLH140-LIKE PROTEIN"/>
    <property type="match status" value="1"/>
</dbReference>
<evidence type="ECO:0000256" key="1">
    <source>
        <dbReference type="ARBA" id="ARBA00004123"/>
    </source>
</evidence>
<feature type="compositionally biased region" description="Polar residues" evidence="6">
    <location>
        <begin position="1"/>
        <end position="10"/>
    </location>
</feature>
<accession>A0ABP0YHK0</accession>
<keyword evidence="2" id="KW-0805">Transcription regulation</keyword>
<dbReference type="InterPro" id="IPR036638">
    <property type="entry name" value="HLH_DNA-bd_sf"/>
</dbReference>
<evidence type="ECO:0000256" key="2">
    <source>
        <dbReference type="ARBA" id="ARBA00023015"/>
    </source>
</evidence>
<feature type="region of interest" description="Disordered" evidence="6">
    <location>
        <begin position="1"/>
        <end position="52"/>
    </location>
</feature>
<evidence type="ECO:0000256" key="4">
    <source>
        <dbReference type="ARBA" id="ARBA00023163"/>
    </source>
</evidence>
<dbReference type="SUPFAM" id="SSF47459">
    <property type="entry name" value="HLH, helix-loop-helix DNA-binding domain"/>
    <property type="match status" value="1"/>
</dbReference>
<dbReference type="PANTHER" id="PTHR45914">
    <property type="entry name" value="TRANSCRIPTION FACTOR HEC3-RELATED"/>
    <property type="match status" value="1"/>
</dbReference>
<keyword evidence="4" id="KW-0804">Transcription</keyword>
<dbReference type="SMART" id="SM00353">
    <property type="entry name" value="HLH"/>
    <property type="match status" value="1"/>
</dbReference>
<dbReference type="EMBL" id="OZ021738">
    <property type="protein sequence ID" value="CAK9319854.1"/>
    <property type="molecule type" value="Genomic_DNA"/>
</dbReference>
<gene>
    <name evidence="8" type="ORF">CITCOLO1_LOCUS11875</name>
</gene>
<organism evidence="8 9">
    <name type="scientific">Citrullus colocynthis</name>
    <name type="common">colocynth</name>
    <dbReference type="NCBI Taxonomy" id="252529"/>
    <lineage>
        <taxon>Eukaryota</taxon>
        <taxon>Viridiplantae</taxon>
        <taxon>Streptophyta</taxon>
        <taxon>Embryophyta</taxon>
        <taxon>Tracheophyta</taxon>
        <taxon>Spermatophyta</taxon>
        <taxon>Magnoliopsida</taxon>
        <taxon>eudicotyledons</taxon>
        <taxon>Gunneridae</taxon>
        <taxon>Pentapetalae</taxon>
        <taxon>rosids</taxon>
        <taxon>fabids</taxon>
        <taxon>Cucurbitales</taxon>
        <taxon>Cucurbitaceae</taxon>
        <taxon>Benincaseae</taxon>
        <taxon>Citrullus</taxon>
    </lineage>
</organism>
<dbReference type="InterPro" id="IPR045843">
    <property type="entry name" value="IND-like"/>
</dbReference>
<name>A0ABP0YHK0_9ROSI</name>
<comment type="subcellular location">
    <subcellularLocation>
        <location evidence="1">Nucleus</location>
    </subcellularLocation>
</comment>
<evidence type="ECO:0000313" key="8">
    <source>
        <dbReference type="EMBL" id="CAK9319854.1"/>
    </source>
</evidence>
<evidence type="ECO:0000256" key="3">
    <source>
        <dbReference type="ARBA" id="ARBA00023125"/>
    </source>
</evidence>
<evidence type="ECO:0000256" key="6">
    <source>
        <dbReference type="SAM" id="MobiDB-lite"/>
    </source>
</evidence>
<sequence length="190" mass="20676">MDYNLPASNPSSCGSSSGGGGGGKEKMKKNTNGSGGKRSKGVVKLSTDPQSVAARERRHRISDRFKILQSLVPGGTKMDTVSMLDEAIHYVKFLKTQIWLHQTMINFVDSDPSSVAAAAATAANSGLPFDQIAGGEFNNNMNFLYPQNDVVKMEEPFLPQLDPNNNNSNLCFPSDQDQFISSSYDPYINF</sequence>
<keyword evidence="9" id="KW-1185">Reference proteome</keyword>